<dbReference type="OrthoDB" id="682511at2759"/>
<dbReference type="GO" id="GO:0000149">
    <property type="term" value="F:SNARE binding"/>
    <property type="evidence" value="ECO:0007669"/>
    <property type="project" value="TreeGrafter"/>
</dbReference>
<keyword evidence="8" id="KW-0968">Cytoplasmic vesicle</keyword>
<keyword evidence="7" id="KW-0168">Coated pit</keyword>
<proteinExistence type="predicted"/>
<evidence type="ECO:0000256" key="1">
    <source>
        <dbReference type="ARBA" id="ARBA00004132"/>
    </source>
</evidence>
<dbReference type="EMBL" id="AUSU01005672">
    <property type="protein sequence ID" value="EPS63139.1"/>
    <property type="molecule type" value="Genomic_DNA"/>
</dbReference>
<evidence type="ECO:0000256" key="4">
    <source>
        <dbReference type="ARBA" id="ARBA00022583"/>
    </source>
</evidence>
<feature type="compositionally biased region" description="Basic and acidic residues" evidence="9">
    <location>
        <begin position="312"/>
        <end position="325"/>
    </location>
</feature>
<evidence type="ECO:0000256" key="3">
    <source>
        <dbReference type="ARBA" id="ARBA00004600"/>
    </source>
</evidence>
<dbReference type="GO" id="GO:0005794">
    <property type="term" value="C:Golgi apparatus"/>
    <property type="evidence" value="ECO:0007669"/>
    <property type="project" value="UniProtKB-SubCell"/>
</dbReference>
<dbReference type="GO" id="GO:0005546">
    <property type="term" value="F:phosphatidylinositol-4,5-bisphosphate binding"/>
    <property type="evidence" value="ECO:0007669"/>
    <property type="project" value="TreeGrafter"/>
</dbReference>
<dbReference type="InterPro" id="IPR048050">
    <property type="entry name" value="ANTH_N_plant"/>
</dbReference>
<keyword evidence="12" id="KW-1185">Reference proteome</keyword>
<protein>
    <recommendedName>
        <fullName evidence="10">ENTH domain-containing protein</fullName>
    </recommendedName>
</protein>
<dbReference type="GO" id="GO:0072583">
    <property type="term" value="P:clathrin-dependent endocytosis"/>
    <property type="evidence" value="ECO:0007669"/>
    <property type="project" value="InterPro"/>
</dbReference>
<evidence type="ECO:0000256" key="6">
    <source>
        <dbReference type="ARBA" id="ARBA00023136"/>
    </source>
</evidence>
<dbReference type="InterPro" id="IPR013809">
    <property type="entry name" value="ENTH"/>
</dbReference>
<reference evidence="11 12" key="1">
    <citation type="journal article" date="2013" name="BMC Genomics">
        <title>The miniature genome of a carnivorous plant Genlisea aurea contains a low number of genes and short non-coding sequences.</title>
        <authorList>
            <person name="Leushkin E.V."/>
            <person name="Sutormin R.A."/>
            <person name="Nabieva E.R."/>
            <person name="Penin A.A."/>
            <person name="Kondrashov A.S."/>
            <person name="Logacheva M.D."/>
        </authorList>
    </citation>
    <scope>NUCLEOTIDE SEQUENCE [LARGE SCALE GENOMIC DNA]</scope>
</reference>
<keyword evidence="4" id="KW-0254">Endocytosis</keyword>
<name>S8C8E9_9LAMI</name>
<evidence type="ECO:0000256" key="2">
    <source>
        <dbReference type="ARBA" id="ARBA00004555"/>
    </source>
</evidence>
<dbReference type="AlphaFoldDB" id="S8C8E9"/>
<dbReference type="GO" id="GO:0048268">
    <property type="term" value="P:clathrin coat assembly"/>
    <property type="evidence" value="ECO:0007669"/>
    <property type="project" value="InterPro"/>
</dbReference>
<dbReference type="PANTHER" id="PTHR22951">
    <property type="entry name" value="CLATHRIN ASSEMBLY PROTEIN"/>
    <property type="match status" value="1"/>
</dbReference>
<accession>S8C8E9</accession>
<dbReference type="GO" id="GO:0032050">
    <property type="term" value="F:clathrin heavy chain binding"/>
    <property type="evidence" value="ECO:0007669"/>
    <property type="project" value="TreeGrafter"/>
</dbReference>
<gene>
    <name evidence="11" type="ORF">M569_11647</name>
</gene>
<dbReference type="Gene3D" id="1.20.58.150">
    <property type="entry name" value="ANTH domain"/>
    <property type="match status" value="1"/>
</dbReference>
<evidence type="ECO:0000256" key="8">
    <source>
        <dbReference type="ARBA" id="ARBA00023329"/>
    </source>
</evidence>
<dbReference type="GO" id="GO:0030136">
    <property type="term" value="C:clathrin-coated vesicle"/>
    <property type="evidence" value="ECO:0007669"/>
    <property type="project" value="UniProtKB-SubCell"/>
</dbReference>
<dbReference type="GO" id="GO:0005545">
    <property type="term" value="F:1-phosphatidylinositol binding"/>
    <property type="evidence" value="ECO:0007669"/>
    <property type="project" value="InterPro"/>
</dbReference>
<keyword evidence="6" id="KW-0472">Membrane</keyword>
<dbReference type="InterPro" id="IPR014712">
    <property type="entry name" value="ANTH_dom_sf"/>
</dbReference>
<keyword evidence="5" id="KW-0333">Golgi apparatus</keyword>
<dbReference type="InterPro" id="IPR008942">
    <property type="entry name" value="ENTH_VHS"/>
</dbReference>
<dbReference type="PANTHER" id="PTHR22951:SF19">
    <property type="entry name" value="OS08G0467300 PROTEIN"/>
    <property type="match status" value="1"/>
</dbReference>
<dbReference type="InterPro" id="IPR045192">
    <property type="entry name" value="AP180-like"/>
</dbReference>
<evidence type="ECO:0000313" key="12">
    <source>
        <dbReference type="Proteomes" id="UP000015453"/>
    </source>
</evidence>
<dbReference type="CDD" id="cd16987">
    <property type="entry name" value="ANTH_N_AP180_plant"/>
    <property type="match status" value="1"/>
</dbReference>
<dbReference type="GO" id="GO:0006900">
    <property type="term" value="P:vesicle budding from membrane"/>
    <property type="evidence" value="ECO:0007669"/>
    <property type="project" value="TreeGrafter"/>
</dbReference>
<comment type="caution">
    <text evidence="11">The sequence shown here is derived from an EMBL/GenBank/DDBJ whole genome shotgun (WGS) entry which is preliminary data.</text>
</comment>
<dbReference type="SUPFAM" id="SSF48464">
    <property type="entry name" value="ENTH/VHS domain"/>
    <property type="match status" value="1"/>
</dbReference>
<dbReference type="InterPro" id="IPR011417">
    <property type="entry name" value="ANTH_dom"/>
</dbReference>
<feature type="region of interest" description="Disordered" evidence="9">
    <location>
        <begin position="312"/>
        <end position="342"/>
    </location>
</feature>
<dbReference type="GO" id="GO:0005905">
    <property type="term" value="C:clathrin-coated pit"/>
    <property type="evidence" value="ECO:0007669"/>
    <property type="project" value="UniProtKB-SubCell"/>
</dbReference>
<feature type="domain" description="ENTH" evidence="10">
    <location>
        <begin position="25"/>
        <end position="156"/>
    </location>
</feature>
<dbReference type="SUPFAM" id="SSF89009">
    <property type="entry name" value="GAT-like domain"/>
    <property type="match status" value="1"/>
</dbReference>
<evidence type="ECO:0000313" key="11">
    <source>
        <dbReference type="EMBL" id="EPS63139.1"/>
    </source>
</evidence>
<evidence type="ECO:0000256" key="5">
    <source>
        <dbReference type="ARBA" id="ARBA00023034"/>
    </source>
</evidence>
<dbReference type="Proteomes" id="UP000015453">
    <property type="component" value="Unassembled WGS sequence"/>
</dbReference>
<sequence>MRLWKKAAGALKDQNSLWLANTTYRSAIRNPDIEKNVIRATAHNGLVIDPRAVDRVRRWLAISPANLKPLLWAISSRVDKTADWIVTLKSLYLIHILINTQLPSVARIGRLPFDLSGFRDGHIPQLKAWPFNGFIRAYYAFLDHKSVVVFQEKASPEKNPVARELVFIQKFQGLVDLLLQIKPQREVASVPMIRDVMDVVIVEVREFYGRVCRGIAVILMNIYSAGRTEATAALNLVLKAMRQGQDVISYLESCEEIGIVRESDIPVIDMIPEEGIHELRQIVEHLADEKQETVKSEFPANQTPRKTVQRLAGEKQVTENARKSEPPAINGIPEKGINNNSERQIVPQQQLMTIITENWEKFDEEIYPHRMEELPDLIIL</sequence>
<evidence type="ECO:0000259" key="10">
    <source>
        <dbReference type="PROSITE" id="PS50942"/>
    </source>
</evidence>
<organism evidence="11 12">
    <name type="scientific">Genlisea aurea</name>
    <dbReference type="NCBI Taxonomy" id="192259"/>
    <lineage>
        <taxon>Eukaryota</taxon>
        <taxon>Viridiplantae</taxon>
        <taxon>Streptophyta</taxon>
        <taxon>Embryophyta</taxon>
        <taxon>Tracheophyta</taxon>
        <taxon>Spermatophyta</taxon>
        <taxon>Magnoliopsida</taxon>
        <taxon>eudicotyledons</taxon>
        <taxon>Gunneridae</taxon>
        <taxon>Pentapetalae</taxon>
        <taxon>asterids</taxon>
        <taxon>lamiids</taxon>
        <taxon>Lamiales</taxon>
        <taxon>Lentibulariaceae</taxon>
        <taxon>Genlisea</taxon>
    </lineage>
</organism>
<evidence type="ECO:0000256" key="7">
    <source>
        <dbReference type="ARBA" id="ARBA00023176"/>
    </source>
</evidence>
<dbReference type="PROSITE" id="PS50942">
    <property type="entry name" value="ENTH"/>
    <property type="match status" value="1"/>
</dbReference>
<dbReference type="Gene3D" id="1.25.40.90">
    <property type="match status" value="1"/>
</dbReference>
<dbReference type="Pfam" id="PF07651">
    <property type="entry name" value="ANTH"/>
    <property type="match status" value="1"/>
</dbReference>
<evidence type="ECO:0000256" key="9">
    <source>
        <dbReference type="SAM" id="MobiDB-lite"/>
    </source>
</evidence>
<comment type="subcellular location">
    <subcellularLocation>
        <location evidence="1">Cytoplasmic vesicle</location>
        <location evidence="1">Clathrin-coated vesicle</location>
    </subcellularLocation>
    <subcellularLocation>
        <location evidence="2">Golgi apparatus</location>
    </subcellularLocation>
    <subcellularLocation>
        <location evidence="3">Membrane</location>
        <location evidence="3">Clathrin-coated pit</location>
    </subcellularLocation>
</comment>